<dbReference type="Proteomes" id="UP000029223">
    <property type="component" value="Unassembled WGS sequence"/>
</dbReference>
<keyword evidence="2" id="KW-1185">Reference proteome</keyword>
<evidence type="ECO:0000313" key="1">
    <source>
        <dbReference type="EMBL" id="GAL27650.1"/>
    </source>
</evidence>
<protein>
    <recommendedName>
        <fullName evidence="3">SRPBCC domain-containing protein</fullName>
    </recommendedName>
</protein>
<sequence>MHTEIIIPTSPENVWQVLIDIERYEEWNPAITLVEGQLAVGNSVTYRFQETEDKSANISSTVKVIEPVTHLNHQDGYWGIITFDQHYWLELMNREPNSRL</sequence>
<name>A0ABQ0JH86_9VIBR</name>
<dbReference type="Gene3D" id="3.30.530.20">
    <property type="match status" value="1"/>
</dbReference>
<evidence type="ECO:0008006" key="3">
    <source>
        <dbReference type="Google" id="ProtNLM"/>
    </source>
</evidence>
<accession>A0ABQ0JH86</accession>
<dbReference type="SUPFAM" id="SSF55961">
    <property type="entry name" value="Bet v1-like"/>
    <property type="match status" value="1"/>
</dbReference>
<reference evidence="2" key="1">
    <citation type="submission" date="2014-09" db="EMBL/GenBank/DDBJ databases">
        <title>Vibrio variabilis JCM 19239. (C206) whole genome shotgun sequence.</title>
        <authorList>
            <person name="Sawabe T."/>
            <person name="Meirelles P."/>
            <person name="Nakanishi M."/>
            <person name="Sayaka M."/>
            <person name="Hattori M."/>
            <person name="Ohkuma M."/>
        </authorList>
    </citation>
    <scope>NUCLEOTIDE SEQUENCE [LARGE SCALE GENOMIC DNA]</scope>
    <source>
        <strain evidence="2">JCM 19239</strain>
    </source>
</reference>
<comment type="caution">
    <text evidence="1">The sequence shown here is derived from an EMBL/GenBank/DDBJ whole genome shotgun (WGS) entry which is preliminary data.</text>
</comment>
<organism evidence="1 2">
    <name type="scientific">Vibrio variabilis</name>
    <dbReference type="NCBI Taxonomy" id="990271"/>
    <lineage>
        <taxon>Bacteria</taxon>
        <taxon>Pseudomonadati</taxon>
        <taxon>Pseudomonadota</taxon>
        <taxon>Gammaproteobacteria</taxon>
        <taxon>Vibrionales</taxon>
        <taxon>Vibrionaceae</taxon>
        <taxon>Vibrio</taxon>
    </lineage>
</organism>
<dbReference type="EMBL" id="BBMS01000032">
    <property type="protein sequence ID" value="GAL27650.1"/>
    <property type="molecule type" value="Genomic_DNA"/>
</dbReference>
<dbReference type="InterPro" id="IPR023393">
    <property type="entry name" value="START-like_dom_sf"/>
</dbReference>
<evidence type="ECO:0000313" key="2">
    <source>
        <dbReference type="Proteomes" id="UP000029223"/>
    </source>
</evidence>
<gene>
    <name evidence="1" type="ORF">JCM19239_3254</name>
</gene>
<proteinExistence type="predicted"/>